<gene>
    <name evidence="15" type="ORF">TH25_08410</name>
</gene>
<evidence type="ECO:0000313" key="15">
    <source>
        <dbReference type="EMBL" id="RCK51694.1"/>
    </source>
</evidence>
<evidence type="ECO:0000256" key="12">
    <source>
        <dbReference type="PIRSR" id="PIRSR000294-2"/>
    </source>
</evidence>
<dbReference type="GO" id="GO:0020037">
    <property type="term" value="F:heme binding"/>
    <property type="evidence" value="ECO:0007669"/>
    <property type="project" value="InterPro"/>
</dbReference>
<dbReference type="GO" id="GO:0042597">
    <property type="term" value="C:periplasmic space"/>
    <property type="evidence" value="ECO:0007669"/>
    <property type="project" value="UniProtKB-SubCell"/>
</dbReference>
<dbReference type="GO" id="GO:0009055">
    <property type="term" value="F:electron transfer activity"/>
    <property type="evidence" value="ECO:0007669"/>
    <property type="project" value="InterPro"/>
</dbReference>
<evidence type="ECO:0000256" key="1">
    <source>
        <dbReference type="ARBA" id="ARBA00004418"/>
    </source>
</evidence>
<feature type="binding site" description="covalent" evidence="11">
    <location>
        <position position="86"/>
    </location>
    <ligand>
        <name>heme c</name>
        <dbReference type="ChEBI" id="CHEBI:61717"/>
        <label>1</label>
    </ligand>
</feature>
<dbReference type="InterPro" id="IPR026259">
    <property type="entry name" value="MauG/Cytc_peroxidase"/>
</dbReference>
<evidence type="ECO:0000256" key="4">
    <source>
        <dbReference type="ARBA" id="ARBA00022617"/>
    </source>
</evidence>
<evidence type="ECO:0000256" key="9">
    <source>
        <dbReference type="ARBA" id="ARBA00023002"/>
    </source>
</evidence>
<feature type="signal peptide" evidence="13">
    <location>
        <begin position="1"/>
        <end position="26"/>
    </location>
</feature>
<dbReference type="PIRSF" id="PIRSF000294">
    <property type="entry name" value="Cytochrome-c_peroxidase"/>
    <property type="match status" value="1"/>
</dbReference>
<dbReference type="EMBL" id="JPWH01000005">
    <property type="protein sequence ID" value="RCK51694.1"/>
    <property type="molecule type" value="Genomic_DNA"/>
</dbReference>
<dbReference type="AlphaFoldDB" id="A0A367XDI9"/>
<feature type="binding site" description="covalent" evidence="11">
    <location>
        <position position="83"/>
    </location>
    <ligand>
        <name>heme c</name>
        <dbReference type="ChEBI" id="CHEBI:61717"/>
        <label>1</label>
    </ligand>
</feature>
<evidence type="ECO:0000256" key="13">
    <source>
        <dbReference type="SAM" id="SignalP"/>
    </source>
</evidence>
<reference evidence="15 16" key="1">
    <citation type="submission" date="2014-07" db="EMBL/GenBank/DDBJ databases">
        <title>Draft genome sequence of Thalassospira profundimaris S25-3-2.</title>
        <authorList>
            <person name="Lai Q."/>
            <person name="Shao Z."/>
        </authorList>
    </citation>
    <scope>NUCLEOTIDE SEQUENCE [LARGE SCALE GENOMIC DNA]</scope>
    <source>
        <strain evidence="15 16">S25-3-2</strain>
    </source>
</reference>
<feature type="binding site" description="axial binding residue" evidence="12">
    <location>
        <position position="307"/>
    </location>
    <ligand>
        <name>heme c</name>
        <dbReference type="ChEBI" id="CHEBI:61717"/>
        <label>2</label>
    </ligand>
    <ligandPart>
        <name>Fe</name>
        <dbReference type="ChEBI" id="CHEBI:18248"/>
    </ligandPart>
</feature>
<evidence type="ECO:0000259" key="14">
    <source>
        <dbReference type="PROSITE" id="PS51007"/>
    </source>
</evidence>
<dbReference type="STRING" id="502049.TH15_08030"/>
<dbReference type="SUPFAM" id="SSF46626">
    <property type="entry name" value="Cytochrome c"/>
    <property type="match status" value="2"/>
</dbReference>
<dbReference type="InterPro" id="IPR009056">
    <property type="entry name" value="Cyt_c-like_dom"/>
</dbReference>
<keyword evidence="10 12" id="KW-0408">Iron</keyword>
<feature type="binding site" description="axial binding residue" evidence="12">
    <location>
        <position position="87"/>
    </location>
    <ligand>
        <name>heme c</name>
        <dbReference type="ChEBI" id="CHEBI:61717"/>
        <label>1</label>
    </ligand>
    <ligandPart>
        <name>Fe</name>
        <dbReference type="ChEBI" id="CHEBI:18248"/>
    </ligandPart>
</feature>
<feature type="binding site" description="covalent" evidence="11">
    <location>
        <position position="232"/>
    </location>
    <ligand>
        <name>heme c</name>
        <dbReference type="ChEBI" id="CHEBI:61717"/>
        <label>2</label>
    </ligand>
</feature>
<feature type="chain" id="PRO_5016752309" evidence="13">
    <location>
        <begin position="27"/>
        <end position="359"/>
    </location>
</feature>
<accession>A0A367XDI9</accession>
<comment type="subcellular location">
    <subcellularLocation>
        <location evidence="1">Periplasm</location>
    </subcellularLocation>
</comment>
<evidence type="ECO:0000256" key="6">
    <source>
        <dbReference type="ARBA" id="ARBA00022729"/>
    </source>
</evidence>
<keyword evidence="5 12" id="KW-0479">Metal-binding</keyword>
<dbReference type="Pfam" id="PF00034">
    <property type="entry name" value="Cytochrom_C"/>
    <property type="match status" value="1"/>
</dbReference>
<evidence type="ECO:0000256" key="10">
    <source>
        <dbReference type="ARBA" id="ARBA00023004"/>
    </source>
</evidence>
<keyword evidence="3 15" id="KW-0575">Peroxidase</keyword>
<evidence type="ECO:0000256" key="5">
    <source>
        <dbReference type="ARBA" id="ARBA00022723"/>
    </source>
</evidence>
<dbReference type="PANTHER" id="PTHR30600:SF7">
    <property type="entry name" value="CYTOCHROME C PEROXIDASE-RELATED"/>
    <property type="match status" value="1"/>
</dbReference>
<feature type="binding site" description="axial binding residue" evidence="12">
    <location>
        <position position="103"/>
    </location>
    <ligand>
        <name>heme c</name>
        <dbReference type="ChEBI" id="CHEBI:61717"/>
        <label>1</label>
    </ligand>
    <ligandPart>
        <name>Fe</name>
        <dbReference type="ChEBI" id="CHEBI:18248"/>
    </ligandPart>
</feature>
<dbReference type="FunFam" id="1.10.760.10:FF:000004">
    <property type="entry name" value="Cytochrome c peroxidase"/>
    <property type="match status" value="1"/>
</dbReference>
<dbReference type="Gene3D" id="1.10.760.10">
    <property type="entry name" value="Cytochrome c-like domain"/>
    <property type="match status" value="2"/>
</dbReference>
<evidence type="ECO:0000256" key="3">
    <source>
        <dbReference type="ARBA" id="ARBA00022559"/>
    </source>
</evidence>
<name>A0A367XDI9_9PROT</name>
<evidence type="ECO:0000313" key="16">
    <source>
        <dbReference type="Proteomes" id="UP000252517"/>
    </source>
</evidence>
<dbReference type="InterPro" id="IPR036909">
    <property type="entry name" value="Cyt_c-like_dom_sf"/>
</dbReference>
<dbReference type="GO" id="GO:0004130">
    <property type="term" value="F:cytochrome-c peroxidase activity"/>
    <property type="evidence" value="ECO:0007669"/>
    <property type="project" value="TreeGrafter"/>
</dbReference>
<dbReference type="InterPro" id="IPR051395">
    <property type="entry name" value="Cytochrome_c_Peroxidase/MauG"/>
</dbReference>
<keyword evidence="7" id="KW-0574">Periplasm</keyword>
<keyword evidence="4 11" id="KW-0349">Heme</keyword>
<dbReference type="RefSeq" id="WP_114087891.1">
    <property type="nucleotide sequence ID" value="NZ_JPWH01000005.1"/>
</dbReference>
<organism evidence="15 16">
    <name type="scientific">Thalassospira profundimaris</name>
    <dbReference type="NCBI Taxonomy" id="502049"/>
    <lineage>
        <taxon>Bacteria</taxon>
        <taxon>Pseudomonadati</taxon>
        <taxon>Pseudomonadota</taxon>
        <taxon>Alphaproteobacteria</taxon>
        <taxon>Rhodospirillales</taxon>
        <taxon>Thalassospiraceae</taxon>
        <taxon>Thalassospira</taxon>
    </lineage>
</organism>
<evidence type="ECO:0000256" key="11">
    <source>
        <dbReference type="PIRSR" id="PIRSR000294-1"/>
    </source>
</evidence>
<feature type="domain" description="Cytochrome c" evidence="14">
    <location>
        <begin position="215"/>
        <end position="332"/>
    </location>
</feature>
<dbReference type="OrthoDB" id="9805202at2"/>
<dbReference type="Proteomes" id="UP000252517">
    <property type="component" value="Unassembled WGS sequence"/>
</dbReference>
<keyword evidence="2" id="KW-0813">Transport</keyword>
<comment type="cofactor">
    <cofactor evidence="11">
        <name>heme</name>
        <dbReference type="ChEBI" id="CHEBI:30413"/>
    </cofactor>
    <text evidence="11">Binds 2 heme groups.</text>
</comment>
<comment type="caution">
    <text evidence="15">The sequence shown here is derived from an EMBL/GenBank/DDBJ whole genome shotgun (WGS) entry which is preliminary data.</text>
</comment>
<dbReference type="InterPro" id="IPR004852">
    <property type="entry name" value="Di-haem_cyt_c_peroxidsae"/>
</dbReference>
<feature type="binding site" description="covalent" evidence="11">
    <location>
        <position position="229"/>
    </location>
    <ligand>
        <name>heme c</name>
        <dbReference type="ChEBI" id="CHEBI:61717"/>
        <label>2</label>
    </ligand>
</feature>
<evidence type="ECO:0000256" key="8">
    <source>
        <dbReference type="ARBA" id="ARBA00022982"/>
    </source>
</evidence>
<protein>
    <submittedName>
        <fullName evidence="15">Cytochrome C peroxidase</fullName>
    </submittedName>
</protein>
<dbReference type="PROSITE" id="PS51007">
    <property type="entry name" value="CYTC"/>
    <property type="match status" value="2"/>
</dbReference>
<dbReference type="GO" id="GO:0046872">
    <property type="term" value="F:metal ion binding"/>
    <property type="evidence" value="ECO:0007669"/>
    <property type="project" value="UniProtKB-KW"/>
</dbReference>
<keyword evidence="8" id="KW-0249">Electron transport</keyword>
<dbReference type="Pfam" id="PF03150">
    <property type="entry name" value="CCP_MauG"/>
    <property type="match status" value="1"/>
</dbReference>
<keyword evidence="9" id="KW-0560">Oxidoreductase</keyword>
<comment type="PTM">
    <text evidence="11">Binds 2 heme groups per subunit.</text>
</comment>
<keyword evidence="6 13" id="KW-0732">Signal</keyword>
<evidence type="ECO:0000256" key="7">
    <source>
        <dbReference type="ARBA" id="ARBA00022764"/>
    </source>
</evidence>
<dbReference type="PANTHER" id="PTHR30600">
    <property type="entry name" value="CYTOCHROME C PEROXIDASE-RELATED"/>
    <property type="match status" value="1"/>
</dbReference>
<evidence type="ECO:0000256" key="2">
    <source>
        <dbReference type="ARBA" id="ARBA00022448"/>
    </source>
</evidence>
<feature type="binding site" description="axial binding residue" evidence="12">
    <location>
        <position position="233"/>
    </location>
    <ligand>
        <name>heme c</name>
        <dbReference type="ChEBI" id="CHEBI:61717"/>
        <label>2</label>
    </ligand>
    <ligandPart>
        <name>Fe</name>
        <dbReference type="ChEBI" id="CHEBI:18248"/>
    </ligandPart>
</feature>
<proteinExistence type="predicted"/>
<sequence length="359" mass="38664">MKTTRIFIRLLGASALCIGFAANALAADTANDAALRKAANDYFEVIPSAVPAVKGNPVTHEKVELGKMLFFEPRLSSSALISCNTCHNLGMGGDDNLETSIGHGWQKGPRNAPTVFNAVFNIAQFWDGRAADLKAQAKGPVQAGVEMASTPERVVTTLKSMPEYVEHFTRAFPGEKDPVTFDNMAKAIEAFEATLITPASRFDQFLEGNDAILTKQEKEGLALFMDSGCASCHNGVNIGGNGYYPFGVVEKPGADILPANDKGRFAVTHTADDDYVFRAGPLRNIELTAPYFHTGKVWDLEQAVGIMATSQLGTELDDKSIAAIAAFLRTLTGQEPQIVYPILPVSTHATPRPKEMIAK</sequence>
<feature type="domain" description="Cytochrome c" evidence="14">
    <location>
        <begin position="61"/>
        <end position="169"/>
    </location>
</feature>